<evidence type="ECO:0000313" key="2">
    <source>
        <dbReference type="Proteomes" id="UP000706151"/>
    </source>
</evidence>
<dbReference type="EMBL" id="JADJOT010000001">
    <property type="protein sequence ID" value="MBK7952642.1"/>
    <property type="molecule type" value="Genomic_DNA"/>
</dbReference>
<protein>
    <submittedName>
        <fullName evidence="1">Transposase domain-containing protein</fullName>
    </submittedName>
</protein>
<accession>A0A935TA17</accession>
<proteinExistence type="predicted"/>
<organism evidence="1 2">
    <name type="scientific">Candidatus Accumulibacter affinis</name>
    <dbReference type="NCBI Taxonomy" id="2954384"/>
    <lineage>
        <taxon>Bacteria</taxon>
        <taxon>Pseudomonadati</taxon>
        <taxon>Pseudomonadota</taxon>
        <taxon>Betaproteobacteria</taxon>
        <taxon>Candidatus Accumulibacter</taxon>
    </lineage>
</organism>
<comment type="caution">
    <text evidence="1">The sequence shown here is derived from an EMBL/GenBank/DDBJ whole genome shotgun (WGS) entry which is preliminary data.</text>
</comment>
<dbReference type="Proteomes" id="UP000706151">
    <property type="component" value="Unassembled WGS sequence"/>
</dbReference>
<gene>
    <name evidence="1" type="ORF">IPK02_00995</name>
</gene>
<evidence type="ECO:0000313" key="1">
    <source>
        <dbReference type="EMBL" id="MBK7952642.1"/>
    </source>
</evidence>
<sequence>MGDIYMSLIHTCQLCRVNPFAYLQALHGHAQEVLAQAALWLPWNYREQLAGAA</sequence>
<name>A0A935TA17_9PROT</name>
<reference evidence="1 2" key="1">
    <citation type="submission" date="2020-10" db="EMBL/GenBank/DDBJ databases">
        <title>Connecting structure to function with the recovery of over 1000 high-quality activated sludge metagenome-assembled genomes encoding full-length rRNA genes using long-read sequencing.</title>
        <authorList>
            <person name="Singleton C.M."/>
            <person name="Petriglieri F."/>
            <person name="Kristensen J.M."/>
            <person name="Kirkegaard R.H."/>
            <person name="Michaelsen T.Y."/>
            <person name="Andersen M.H."/>
            <person name="Karst S.M."/>
            <person name="Dueholm M.S."/>
            <person name="Nielsen P.H."/>
            <person name="Albertsen M."/>
        </authorList>
    </citation>
    <scope>NUCLEOTIDE SEQUENCE [LARGE SCALE GENOMIC DNA]</scope>
    <source>
        <strain evidence="1">Fred_18-Q3-R57-64_BAT3C.720</strain>
    </source>
</reference>
<dbReference type="AlphaFoldDB" id="A0A935TA17"/>